<dbReference type="GO" id="GO:0003729">
    <property type="term" value="F:mRNA binding"/>
    <property type="evidence" value="ECO:0007669"/>
    <property type="project" value="TreeGrafter"/>
</dbReference>
<organism evidence="6 7">
    <name type="scientific">Rhynchospora pubera</name>
    <dbReference type="NCBI Taxonomy" id="906938"/>
    <lineage>
        <taxon>Eukaryota</taxon>
        <taxon>Viridiplantae</taxon>
        <taxon>Streptophyta</taxon>
        <taxon>Embryophyta</taxon>
        <taxon>Tracheophyta</taxon>
        <taxon>Spermatophyta</taxon>
        <taxon>Magnoliopsida</taxon>
        <taxon>Liliopsida</taxon>
        <taxon>Poales</taxon>
        <taxon>Cyperaceae</taxon>
        <taxon>Cyperoideae</taxon>
        <taxon>Rhynchosporeae</taxon>
        <taxon>Rhynchospora</taxon>
    </lineage>
</organism>
<dbReference type="SUPFAM" id="SSF54928">
    <property type="entry name" value="RNA-binding domain, RBD"/>
    <property type="match status" value="2"/>
</dbReference>
<gene>
    <name evidence="6" type="ORF">LUZ62_042678</name>
</gene>
<feature type="region of interest" description="Disordered" evidence="4">
    <location>
        <begin position="391"/>
        <end position="414"/>
    </location>
</feature>
<keyword evidence="7" id="KW-1185">Reference proteome</keyword>
<feature type="region of interest" description="Disordered" evidence="4">
    <location>
        <begin position="284"/>
        <end position="313"/>
    </location>
</feature>
<dbReference type="PROSITE" id="PS50102">
    <property type="entry name" value="RRM"/>
    <property type="match status" value="2"/>
</dbReference>
<dbReference type="InterPro" id="IPR012677">
    <property type="entry name" value="Nucleotide-bd_a/b_plait_sf"/>
</dbReference>
<dbReference type="PANTHER" id="PTHR48032:SF5">
    <property type="entry name" value="OS07G0584500 PROTEIN"/>
    <property type="match status" value="1"/>
</dbReference>
<dbReference type="Proteomes" id="UP001140206">
    <property type="component" value="Chromosome 2"/>
</dbReference>
<accession>A0AAV8FMD9</accession>
<evidence type="ECO:0000256" key="3">
    <source>
        <dbReference type="PROSITE-ProRule" id="PRU00176"/>
    </source>
</evidence>
<name>A0AAV8FMD9_9POAL</name>
<dbReference type="FunFam" id="3.30.70.330:FF:000051">
    <property type="entry name" value="Heterogeneous nuclear ribonucleoprotein 1"/>
    <property type="match status" value="1"/>
</dbReference>
<dbReference type="AlphaFoldDB" id="A0AAV8FMD9"/>
<feature type="domain" description="RRM" evidence="5">
    <location>
        <begin position="209"/>
        <end position="285"/>
    </location>
</feature>
<keyword evidence="1" id="KW-0677">Repeat</keyword>
<dbReference type="Pfam" id="PF00076">
    <property type="entry name" value="RRM_1"/>
    <property type="match status" value="2"/>
</dbReference>
<reference evidence="6" key="1">
    <citation type="submission" date="2022-08" db="EMBL/GenBank/DDBJ databases">
        <authorList>
            <person name="Marques A."/>
        </authorList>
    </citation>
    <scope>NUCLEOTIDE SEQUENCE</scope>
    <source>
        <strain evidence="6">RhyPub2mFocal</strain>
        <tissue evidence="6">Leaves</tissue>
    </source>
</reference>
<dbReference type="SMART" id="SM00360">
    <property type="entry name" value="RRM"/>
    <property type="match status" value="2"/>
</dbReference>
<dbReference type="InterPro" id="IPR035979">
    <property type="entry name" value="RBD_domain_sf"/>
</dbReference>
<protein>
    <submittedName>
        <fullName evidence="6">RNA-binding (RRM/RBD/RNP motifs) family protein</fullName>
    </submittedName>
</protein>
<evidence type="ECO:0000313" key="6">
    <source>
        <dbReference type="EMBL" id="KAJ4791432.1"/>
    </source>
</evidence>
<dbReference type="GO" id="GO:0006417">
    <property type="term" value="P:regulation of translation"/>
    <property type="evidence" value="ECO:0007669"/>
    <property type="project" value="TreeGrafter"/>
</dbReference>
<evidence type="ECO:0000256" key="4">
    <source>
        <dbReference type="SAM" id="MobiDB-lite"/>
    </source>
</evidence>
<evidence type="ECO:0000259" key="5">
    <source>
        <dbReference type="PROSITE" id="PS50102"/>
    </source>
</evidence>
<evidence type="ECO:0000256" key="2">
    <source>
        <dbReference type="ARBA" id="ARBA00022884"/>
    </source>
</evidence>
<feature type="domain" description="RRM" evidence="5">
    <location>
        <begin position="314"/>
        <end position="392"/>
    </location>
</feature>
<dbReference type="EMBL" id="JAMFTS010000002">
    <property type="protein sequence ID" value="KAJ4791432.1"/>
    <property type="molecule type" value="Genomic_DNA"/>
</dbReference>
<proteinExistence type="predicted"/>
<feature type="compositionally biased region" description="Polar residues" evidence="4">
    <location>
        <begin position="290"/>
        <end position="304"/>
    </location>
</feature>
<keyword evidence="2 3" id="KW-0694">RNA-binding</keyword>
<comment type="caution">
    <text evidence="6">The sequence shown here is derived from an EMBL/GenBank/DDBJ whole genome shotgun (WGS) entry which is preliminary data.</text>
</comment>
<dbReference type="CDD" id="cd12330">
    <property type="entry name" value="RRM2_Hrp1p"/>
    <property type="match status" value="1"/>
</dbReference>
<evidence type="ECO:0000313" key="7">
    <source>
        <dbReference type="Proteomes" id="UP001140206"/>
    </source>
</evidence>
<dbReference type="FunFam" id="3.30.70.330:FF:000102">
    <property type="entry name" value="Heterogeneous nuclear ribonucleoprotein 1"/>
    <property type="match status" value="1"/>
</dbReference>
<dbReference type="Gene3D" id="3.30.70.330">
    <property type="match status" value="2"/>
</dbReference>
<dbReference type="InterPro" id="IPR000504">
    <property type="entry name" value="RRM_dom"/>
</dbReference>
<evidence type="ECO:0000256" key="1">
    <source>
        <dbReference type="ARBA" id="ARBA00022737"/>
    </source>
</evidence>
<dbReference type="PANTHER" id="PTHR48032">
    <property type="entry name" value="RNA-BINDING PROTEIN MUSASHI HOMOLOG RBP6"/>
    <property type="match status" value="1"/>
</dbReference>
<sequence>MTARFGEVQRELERNNGLKPRITHLPFSLFFIYIHAKISFGSSPLSLSLLLSLSLSHLFLNQTEPRIWRQQQRTNGRTEHKQKRRSFHRLFHIAQICSQNITRSLFCSIEGERRRDATRGEETRNIDADPNEILGAIEGIVRSRFLSPVKSLLRSIGVCTVVFALSKATEMLSFKATFPHYWPNDANYVSFFSIQDIPNPEFTMEADSGKLFIGGISWETNEDRLTEYFGRYGEVAEAVIMRDRVTGRARGFGFIVFADPAVAERVTMEKHMIDGRMVEAKKAVPRDDQSITGSKTGINASTLGSPGPGGGRTRKIFVGGLPSSITDSDFKLYFEQFGPISDVVVMYDQTTQRPRGFGFITFDSDDSVDRVLAKSSFHHLNGKLVEVKRAVPKDLSPGPNGPAHSRSPIPSPASPLGRVNTFLNGYGSGPSPIGSYGMRVDGRYGLLSGGRNGLSSFGHGGYGVGMGIEPLGMNPGFGGGSSFNASPGYGRQVNSGSYPSNRYSSLNTPVGYTNVNDDTRSVFARNLWGNSAIGGPTVNPGNPNSFVNSAVRSLGPFDNSMTSNNNSSSGNNGLNWMGQVGGESNSNSFGLVGGPTSVGGYGRTDGMEMGNRSFDNNGYEVKNHNPELYGGSDSIYGDKTWSFATTELDASGPFSYMENYKETSRGISS</sequence>